<feature type="chain" id="PRO_5045262013" evidence="1">
    <location>
        <begin position="25"/>
        <end position="164"/>
    </location>
</feature>
<evidence type="ECO:0000313" key="3">
    <source>
        <dbReference type="Proteomes" id="UP001597546"/>
    </source>
</evidence>
<dbReference type="EMBL" id="JBHULV010000011">
    <property type="protein sequence ID" value="MFD2730926.1"/>
    <property type="molecule type" value="Genomic_DNA"/>
</dbReference>
<protein>
    <submittedName>
        <fullName evidence="2">Fumarate hydratase</fullName>
    </submittedName>
</protein>
<feature type="signal peptide" evidence="1">
    <location>
        <begin position="1"/>
        <end position="24"/>
    </location>
</feature>
<organism evidence="2 3">
    <name type="scientific">Pedobacter alpinus</name>
    <dbReference type="NCBI Taxonomy" id="1590643"/>
    <lineage>
        <taxon>Bacteria</taxon>
        <taxon>Pseudomonadati</taxon>
        <taxon>Bacteroidota</taxon>
        <taxon>Sphingobacteriia</taxon>
        <taxon>Sphingobacteriales</taxon>
        <taxon>Sphingobacteriaceae</taxon>
        <taxon>Pedobacter</taxon>
    </lineage>
</organism>
<keyword evidence="1" id="KW-0732">Signal</keyword>
<dbReference type="Proteomes" id="UP001597546">
    <property type="component" value="Unassembled WGS sequence"/>
</dbReference>
<dbReference type="RefSeq" id="WP_379042370.1">
    <property type="nucleotide sequence ID" value="NZ_JBHSKW010000022.1"/>
</dbReference>
<keyword evidence="3" id="KW-1185">Reference proteome</keyword>
<evidence type="ECO:0000256" key="1">
    <source>
        <dbReference type="SAM" id="SignalP"/>
    </source>
</evidence>
<gene>
    <name evidence="2" type="ORF">ACFSSE_04350</name>
</gene>
<sequence>MKFNINFLLVLLMMLYLSSCTFNKQVKSSGEDFIQGIWTEDSLPNQDQLASYQQFDFKFNCDSFYVKIKNFSKVNLQGGSCYDSNTWYEYAKGYYVVNNDSLKFEGNFVDSEYKYKTQGSCYRSGKFIEVFFIEQKADNLLKVKSLQSGMLHQFWLKEKLSCKQ</sequence>
<proteinExistence type="predicted"/>
<comment type="caution">
    <text evidence="2">The sequence shown here is derived from an EMBL/GenBank/DDBJ whole genome shotgun (WGS) entry which is preliminary data.</text>
</comment>
<name>A0ABW5TS13_9SPHI</name>
<evidence type="ECO:0000313" key="2">
    <source>
        <dbReference type="EMBL" id="MFD2730926.1"/>
    </source>
</evidence>
<accession>A0ABW5TS13</accession>
<reference evidence="3" key="1">
    <citation type="journal article" date="2019" name="Int. J. Syst. Evol. Microbiol.">
        <title>The Global Catalogue of Microorganisms (GCM) 10K type strain sequencing project: providing services to taxonomists for standard genome sequencing and annotation.</title>
        <authorList>
            <consortium name="The Broad Institute Genomics Platform"/>
            <consortium name="The Broad Institute Genome Sequencing Center for Infectious Disease"/>
            <person name="Wu L."/>
            <person name="Ma J."/>
        </authorList>
    </citation>
    <scope>NUCLEOTIDE SEQUENCE [LARGE SCALE GENOMIC DNA]</scope>
    <source>
        <strain evidence="3">KCTC 42456</strain>
    </source>
</reference>